<dbReference type="InterPro" id="IPR051265">
    <property type="entry name" value="HIBADH-related_NP60_sf"/>
</dbReference>
<dbReference type="PANTHER" id="PTHR43580:SF2">
    <property type="entry name" value="CYTOKINE-LIKE NUCLEAR FACTOR N-PAC"/>
    <property type="match status" value="1"/>
</dbReference>
<evidence type="ECO:0000256" key="1">
    <source>
        <dbReference type="ARBA" id="ARBA00009080"/>
    </source>
</evidence>
<reference evidence="6" key="1">
    <citation type="journal article" date="2019" name="Int. J. Syst. Evol. Microbiol.">
        <title>The Global Catalogue of Microorganisms (GCM) 10K type strain sequencing project: providing services to taxonomists for standard genome sequencing and annotation.</title>
        <authorList>
            <consortium name="The Broad Institute Genomics Platform"/>
            <consortium name="The Broad Institute Genome Sequencing Center for Infectious Disease"/>
            <person name="Wu L."/>
            <person name="Ma J."/>
        </authorList>
    </citation>
    <scope>NUCLEOTIDE SEQUENCE [LARGE SCALE GENOMIC DNA]</scope>
    <source>
        <strain evidence="6">CCM 8653</strain>
    </source>
</reference>
<dbReference type="InterPro" id="IPR006115">
    <property type="entry name" value="6PGDH_NADP-bd"/>
</dbReference>
<dbReference type="InterPro" id="IPR036291">
    <property type="entry name" value="NAD(P)-bd_dom_sf"/>
</dbReference>
<feature type="domain" description="6-phosphogluconate dehydrogenase NADP-binding" evidence="3">
    <location>
        <begin position="8"/>
        <end position="156"/>
    </location>
</feature>
<dbReference type="InterPro" id="IPR048666">
    <property type="entry name" value="RedAm-like_C"/>
</dbReference>
<comment type="similarity">
    <text evidence="1">Belongs to the HIBADH-related family.</text>
</comment>
<keyword evidence="2" id="KW-0560">Oxidoreductase</keyword>
<dbReference type="Gene3D" id="3.40.50.720">
    <property type="entry name" value="NAD(P)-binding Rossmann-like Domain"/>
    <property type="match status" value="1"/>
</dbReference>
<dbReference type="PIRSF" id="PIRSF000103">
    <property type="entry name" value="HIBADH"/>
    <property type="match status" value="1"/>
</dbReference>
<organism evidence="5 6">
    <name type="scientific">Isoptericola cucumis</name>
    <dbReference type="NCBI Taxonomy" id="1776856"/>
    <lineage>
        <taxon>Bacteria</taxon>
        <taxon>Bacillati</taxon>
        <taxon>Actinomycetota</taxon>
        <taxon>Actinomycetes</taxon>
        <taxon>Micrococcales</taxon>
        <taxon>Promicromonosporaceae</taxon>
        <taxon>Isoptericola</taxon>
    </lineage>
</organism>
<evidence type="ECO:0000259" key="3">
    <source>
        <dbReference type="Pfam" id="PF03446"/>
    </source>
</evidence>
<dbReference type="InterPro" id="IPR015815">
    <property type="entry name" value="HIBADH-related"/>
</dbReference>
<dbReference type="EMBL" id="BMDG01000005">
    <property type="protein sequence ID" value="GGI07469.1"/>
    <property type="molecule type" value="Genomic_DNA"/>
</dbReference>
<dbReference type="InterPro" id="IPR013328">
    <property type="entry name" value="6PGD_dom2"/>
</dbReference>
<evidence type="ECO:0000313" key="6">
    <source>
        <dbReference type="Proteomes" id="UP000632535"/>
    </source>
</evidence>
<dbReference type="Pfam" id="PF21761">
    <property type="entry name" value="RedAm-like_C"/>
    <property type="match status" value="1"/>
</dbReference>
<comment type="caution">
    <text evidence="5">The sequence shown here is derived from an EMBL/GenBank/DDBJ whole genome shotgun (WGS) entry which is preliminary data.</text>
</comment>
<proteinExistence type="inferred from homology"/>
<sequence length="301" mass="30697">MHEPARPAVIGLGPMGQAMTRALLAAGHPVTVWNRTPSRADGVVAAGAVLAPSPAEAVAAGGPVVLSLTDYRAMDDVLGGATEALAGRTVVNLSSDTPDRTRDAARWVQSHGGTFLAGGVMAPPPMVGTDGSSVYYSGPEEVFAEHAATLAAIGEARYLGEDPGLAQVMYQAHLDVFLTSLSGLMHATALAGSAGIPASEFLPEVLPTLTGIPAMLGEGDGQGDRAGVRTGAQIDAGRHPGDLSTATMMGATADHVVGASEAAGIDLALPRAVQAHYRHVLDAGHGRDGWTRILDAIRDPR</sequence>
<feature type="domain" description="NADPH-dependent reductive aminase-like C-terminal" evidence="4">
    <location>
        <begin position="162"/>
        <end position="298"/>
    </location>
</feature>
<gene>
    <name evidence="5" type="ORF">GCM10007368_16310</name>
</gene>
<dbReference type="PANTHER" id="PTHR43580">
    <property type="entry name" value="OXIDOREDUCTASE GLYR1-RELATED"/>
    <property type="match status" value="1"/>
</dbReference>
<accession>A0ABQ2B485</accession>
<dbReference type="Pfam" id="PF03446">
    <property type="entry name" value="NAD_binding_2"/>
    <property type="match status" value="1"/>
</dbReference>
<evidence type="ECO:0000313" key="5">
    <source>
        <dbReference type="EMBL" id="GGI07469.1"/>
    </source>
</evidence>
<keyword evidence="6" id="KW-1185">Reference proteome</keyword>
<dbReference type="Proteomes" id="UP000632535">
    <property type="component" value="Unassembled WGS sequence"/>
</dbReference>
<dbReference type="RefSeq" id="WP_188523458.1">
    <property type="nucleotide sequence ID" value="NZ_BMDG01000005.1"/>
</dbReference>
<dbReference type="SUPFAM" id="SSF51735">
    <property type="entry name" value="NAD(P)-binding Rossmann-fold domains"/>
    <property type="match status" value="1"/>
</dbReference>
<dbReference type="Gene3D" id="1.10.1040.10">
    <property type="entry name" value="N-(1-d-carboxylethyl)-l-norvaline Dehydrogenase, domain 2"/>
    <property type="match status" value="1"/>
</dbReference>
<evidence type="ECO:0000256" key="2">
    <source>
        <dbReference type="ARBA" id="ARBA00023002"/>
    </source>
</evidence>
<name>A0ABQ2B485_9MICO</name>
<evidence type="ECO:0000259" key="4">
    <source>
        <dbReference type="Pfam" id="PF21761"/>
    </source>
</evidence>
<protein>
    <submittedName>
        <fullName evidence="5">6-phosphogluconate dehydrogenase</fullName>
    </submittedName>
</protein>